<comment type="caution">
    <text evidence="14">The sequence shown here is derived from an EMBL/GenBank/DDBJ whole genome shotgun (WGS) entry which is preliminary data.</text>
</comment>
<dbReference type="Pfam" id="PF00730">
    <property type="entry name" value="HhH-GPD"/>
    <property type="match status" value="1"/>
</dbReference>
<dbReference type="STRING" id="1802363.A2682_01000"/>
<comment type="cofactor">
    <cofactor evidence="2">
        <name>[4Fe-4S] cluster</name>
        <dbReference type="ChEBI" id="CHEBI:49883"/>
    </cofactor>
</comment>
<evidence type="ECO:0000256" key="11">
    <source>
        <dbReference type="ARBA" id="ARBA00023204"/>
    </source>
</evidence>
<gene>
    <name evidence="14" type="ORF">A2682_01000</name>
</gene>
<dbReference type="SMART" id="SM00478">
    <property type="entry name" value="ENDO3c"/>
    <property type="match status" value="1"/>
</dbReference>
<evidence type="ECO:0000256" key="8">
    <source>
        <dbReference type="ARBA" id="ARBA00022801"/>
    </source>
</evidence>
<dbReference type="Proteomes" id="UP000178690">
    <property type="component" value="Unassembled WGS sequence"/>
</dbReference>
<dbReference type="PROSITE" id="PS01155">
    <property type="entry name" value="ENDONUCLEASE_III_2"/>
    <property type="match status" value="1"/>
</dbReference>
<dbReference type="GO" id="GO:0046872">
    <property type="term" value="F:metal ion binding"/>
    <property type="evidence" value="ECO:0007669"/>
    <property type="project" value="UniProtKB-KW"/>
</dbReference>
<dbReference type="GO" id="GO:0006284">
    <property type="term" value="P:base-excision repair"/>
    <property type="evidence" value="ECO:0007669"/>
    <property type="project" value="InterPro"/>
</dbReference>
<dbReference type="InterPro" id="IPR044298">
    <property type="entry name" value="MIG/MutY"/>
</dbReference>
<evidence type="ECO:0000256" key="7">
    <source>
        <dbReference type="ARBA" id="ARBA00022763"/>
    </source>
</evidence>
<dbReference type="PANTHER" id="PTHR42944">
    <property type="entry name" value="ADENINE DNA GLYCOSYLASE"/>
    <property type="match status" value="1"/>
</dbReference>
<dbReference type="InterPro" id="IPR000445">
    <property type="entry name" value="HhH_motif"/>
</dbReference>
<dbReference type="Gene3D" id="1.10.340.30">
    <property type="entry name" value="Hypothetical protein, domain 2"/>
    <property type="match status" value="1"/>
</dbReference>
<dbReference type="GO" id="GO:0035485">
    <property type="term" value="F:adenine/guanine mispair binding"/>
    <property type="evidence" value="ECO:0007669"/>
    <property type="project" value="TreeGrafter"/>
</dbReference>
<comment type="catalytic activity">
    <reaction evidence="1">
        <text>Hydrolyzes free adenine bases from 7,8-dihydro-8-oxoguanine:adenine mismatched double-stranded DNA, leaving an apurinic site.</text>
        <dbReference type="EC" id="3.2.2.31"/>
    </reaction>
</comment>
<reference evidence="14 15" key="1">
    <citation type="journal article" date="2016" name="Nat. Commun.">
        <title>Thousands of microbial genomes shed light on interconnected biogeochemical processes in an aquifer system.</title>
        <authorList>
            <person name="Anantharaman K."/>
            <person name="Brown C.T."/>
            <person name="Hug L.A."/>
            <person name="Sharon I."/>
            <person name="Castelle C.J."/>
            <person name="Probst A.J."/>
            <person name="Thomas B.C."/>
            <person name="Singh A."/>
            <person name="Wilkins M.J."/>
            <person name="Karaoz U."/>
            <person name="Brodie E.L."/>
            <person name="Williams K.H."/>
            <person name="Hubbard S.S."/>
            <person name="Banfield J.F."/>
        </authorList>
    </citation>
    <scope>NUCLEOTIDE SEQUENCE [LARGE SCALE GENOMIC DNA]</scope>
    <source>
        <strain evidence="15">RIFCSPHIGHO2_01_FULL_58_15</strain>
    </source>
</reference>
<keyword evidence="11" id="KW-0234">DNA repair</keyword>
<evidence type="ECO:0000256" key="6">
    <source>
        <dbReference type="ARBA" id="ARBA00022723"/>
    </source>
</evidence>
<dbReference type="GO" id="GO:0034039">
    <property type="term" value="F:8-oxo-7,8-dihydroguanine DNA N-glycosylase activity"/>
    <property type="evidence" value="ECO:0007669"/>
    <property type="project" value="TreeGrafter"/>
</dbReference>
<dbReference type="GO" id="GO:0000701">
    <property type="term" value="F:purine-specific mismatch base pair DNA N-glycosylase activity"/>
    <property type="evidence" value="ECO:0007669"/>
    <property type="project" value="UniProtKB-EC"/>
</dbReference>
<dbReference type="InterPro" id="IPR003265">
    <property type="entry name" value="HhH-GPD_domain"/>
</dbReference>
<dbReference type="SUPFAM" id="SSF48150">
    <property type="entry name" value="DNA-glycosylase"/>
    <property type="match status" value="1"/>
</dbReference>
<dbReference type="EC" id="3.2.2.31" evidence="4"/>
<evidence type="ECO:0000256" key="12">
    <source>
        <dbReference type="ARBA" id="ARBA00023295"/>
    </source>
</evidence>
<organism evidence="14 15">
    <name type="scientific">Terrybacteria sp. (strain RIFCSPHIGHO2_01_FULL_58_15)</name>
    <dbReference type="NCBI Taxonomy" id="1802363"/>
    <lineage>
        <taxon>Bacteria</taxon>
        <taxon>Candidatus Terryibacteriota</taxon>
    </lineage>
</organism>
<evidence type="ECO:0000256" key="10">
    <source>
        <dbReference type="ARBA" id="ARBA00023014"/>
    </source>
</evidence>
<keyword evidence="10" id="KW-0411">Iron-sulfur</keyword>
<keyword evidence="12" id="KW-0326">Glycosidase</keyword>
<keyword evidence="9" id="KW-0408">Iron</keyword>
<evidence type="ECO:0000313" key="14">
    <source>
        <dbReference type="EMBL" id="OHA49280.1"/>
    </source>
</evidence>
<keyword evidence="7" id="KW-0227">DNA damage</keyword>
<dbReference type="InterPro" id="IPR004036">
    <property type="entry name" value="Endonuclease-III-like_CS2"/>
</dbReference>
<evidence type="ECO:0000256" key="2">
    <source>
        <dbReference type="ARBA" id="ARBA00001966"/>
    </source>
</evidence>
<dbReference type="Pfam" id="PF00633">
    <property type="entry name" value="HHH"/>
    <property type="match status" value="1"/>
</dbReference>
<dbReference type="CDD" id="cd00056">
    <property type="entry name" value="ENDO3c"/>
    <property type="match status" value="1"/>
</dbReference>
<evidence type="ECO:0000256" key="4">
    <source>
        <dbReference type="ARBA" id="ARBA00012045"/>
    </source>
</evidence>
<name>A0A1G2PLS5_TERXR</name>
<sequence length="279" mass="31758">MRQGFFPSVERWWRIHRRDLPWRRTPDPYRILVSEVMLQQTQVARVVPAYRVFLKRFSSVRQLAAADQAAVLRCWVGLGYNRRARALHRAARMIASEHGGRVPLSLETLRGLPGVGEYTARAVLVFAKDAPLLPLDTNIRRVFIRHFGQRTPRDLQIFADGLARRRGGRNLAQMLMDFGALVCTSRNPRCAALGLSHVAEVLAVPRQKPFVNSDRFYRGRVVAILSGSRRAVPIATMQRRLDKTEGETLRSSRLRRVLRALQRDAIIEFSGVSSVRLAT</sequence>
<accession>A0A1G2PLS5</accession>
<keyword evidence="6" id="KW-0479">Metal-binding</keyword>
<dbReference type="AlphaFoldDB" id="A0A1G2PLS5"/>
<dbReference type="InterPro" id="IPR011257">
    <property type="entry name" value="DNA_glycosylase"/>
</dbReference>
<evidence type="ECO:0000256" key="9">
    <source>
        <dbReference type="ARBA" id="ARBA00023004"/>
    </source>
</evidence>
<protein>
    <recommendedName>
        <fullName evidence="5">Adenine DNA glycosylase</fullName>
        <ecNumber evidence="4">3.2.2.31</ecNumber>
    </recommendedName>
</protein>
<evidence type="ECO:0000256" key="1">
    <source>
        <dbReference type="ARBA" id="ARBA00000843"/>
    </source>
</evidence>
<dbReference type="PANTHER" id="PTHR42944:SF1">
    <property type="entry name" value="ADENINE DNA GLYCOSYLASE"/>
    <property type="match status" value="1"/>
</dbReference>
<evidence type="ECO:0000256" key="3">
    <source>
        <dbReference type="ARBA" id="ARBA00008343"/>
    </source>
</evidence>
<dbReference type="EMBL" id="MHST01000012">
    <property type="protein sequence ID" value="OHA49280.1"/>
    <property type="molecule type" value="Genomic_DNA"/>
</dbReference>
<evidence type="ECO:0000256" key="5">
    <source>
        <dbReference type="ARBA" id="ARBA00022023"/>
    </source>
</evidence>
<keyword evidence="8" id="KW-0378">Hydrolase</keyword>
<dbReference type="Gene3D" id="1.10.1670.10">
    <property type="entry name" value="Helix-hairpin-Helix base-excision DNA repair enzymes (C-terminal)"/>
    <property type="match status" value="1"/>
</dbReference>
<dbReference type="GO" id="GO:0051536">
    <property type="term" value="F:iron-sulfur cluster binding"/>
    <property type="evidence" value="ECO:0007669"/>
    <property type="project" value="UniProtKB-KW"/>
</dbReference>
<proteinExistence type="inferred from homology"/>
<evidence type="ECO:0000313" key="15">
    <source>
        <dbReference type="Proteomes" id="UP000178690"/>
    </source>
</evidence>
<evidence type="ECO:0000259" key="13">
    <source>
        <dbReference type="SMART" id="SM00478"/>
    </source>
</evidence>
<comment type="similarity">
    <text evidence="3">Belongs to the Nth/MutY family.</text>
</comment>
<feature type="domain" description="HhH-GPD" evidence="13">
    <location>
        <begin position="37"/>
        <end position="181"/>
    </location>
</feature>
<dbReference type="InterPro" id="IPR023170">
    <property type="entry name" value="HhH_base_excis_C"/>
</dbReference>
<dbReference type="GO" id="GO:0006298">
    <property type="term" value="P:mismatch repair"/>
    <property type="evidence" value="ECO:0007669"/>
    <property type="project" value="TreeGrafter"/>
</dbReference>
<dbReference type="GO" id="GO:0032357">
    <property type="term" value="F:oxidized purine DNA binding"/>
    <property type="evidence" value="ECO:0007669"/>
    <property type="project" value="TreeGrafter"/>
</dbReference>